<feature type="compositionally biased region" description="Polar residues" evidence="1">
    <location>
        <begin position="73"/>
        <end position="82"/>
    </location>
</feature>
<gene>
    <name evidence="2" type="ORF">METZ01_LOCUS182626</name>
</gene>
<dbReference type="AlphaFoldDB" id="A0A382CV94"/>
<protein>
    <submittedName>
        <fullName evidence="2">Uncharacterized protein</fullName>
    </submittedName>
</protein>
<feature type="non-terminal residue" evidence="2">
    <location>
        <position position="1"/>
    </location>
</feature>
<sequence>LIIPHDSTAIVRIDKSFLINDTELYDCRDNDFGYISEDSCQTIDGAFWHGDENELEADCGDWNQFIHDLGSDGTESTDNNSDGDYRDFGDIAPDEDGTENNGIPDCDEPNVDSYTEILPSIHDSTCTVSMMKTNIDGAEEDTCNFYFEDDAGYFFNNMYTGDKS</sequence>
<reference evidence="2" key="1">
    <citation type="submission" date="2018-05" db="EMBL/GenBank/DDBJ databases">
        <authorList>
            <person name="Lanie J.A."/>
            <person name="Ng W.-L."/>
            <person name="Kazmierczak K.M."/>
            <person name="Andrzejewski T.M."/>
            <person name="Davidsen T.M."/>
            <person name="Wayne K.J."/>
            <person name="Tettelin H."/>
            <person name="Glass J.I."/>
            <person name="Rusch D."/>
            <person name="Podicherti R."/>
            <person name="Tsui H.-C.T."/>
            <person name="Winkler M.E."/>
        </authorList>
    </citation>
    <scope>NUCLEOTIDE SEQUENCE</scope>
</reference>
<evidence type="ECO:0000256" key="1">
    <source>
        <dbReference type="SAM" id="MobiDB-lite"/>
    </source>
</evidence>
<accession>A0A382CV94</accession>
<feature type="region of interest" description="Disordered" evidence="1">
    <location>
        <begin position="70"/>
        <end position="108"/>
    </location>
</feature>
<organism evidence="2">
    <name type="scientific">marine metagenome</name>
    <dbReference type="NCBI Taxonomy" id="408172"/>
    <lineage>
        <taxon>unclassified sequences</taxon>
        <taxon>metagenomes</taxon>
        <taxon>ecological metagenomes</taxon>
    </lineage>
</organism>
<proteinExistence type="predicted"/>
<evidence type="ECO:0000313" key="2">
    <source>
        <dbReference type="EMBL" id="SVB29772.1"/>
    </source>
</evidence>
<dbReference type="EMBL" id="UINC01036187">
    <property type="protein sequence ID" value="SVB29772.1"/>
    <property type="molecule type" value="Genomic_DNA"/>
</dbReference>
<feature type="non-terminal residue" evidence="2">
    <location>
        <position position="164"/>
    </location>
</feature>
<name>A0A382CV94_9ZZZZ</name>